<sequence length="189" mass="20456">MALSKWRSNLRRHESSGSTCISLLTIILRSFAIVLEPIDPLEATSPGMAQQQLVAPAPGLIDPETGAGSLASNIHGPPPAYLPARQRQLDLEANILPPYEAARDGPAYTDNVPLQNLRRVDGLSRQATAASDYTNDDGTFYENSKQRRSVWDATTTKKGMVTTLAIFFAISAVFTVIGLTPMMVKASKN</sequence>
<evidence type="ECO:0000313" key="2">
    <source>
        <dbReference type="Proteomes" id="UP001489719"/>
    </source>
</evidence>
<protein>
    <submittedName>
        <fullName evidence="1">Uncharacterized protein</fullName>
    </submittedName>
</protein>
<proteinExistence type="predicted"/>
<comment type="caution">
    <text evidence="1">The sequence shown here is derived from an EMBL/GenBank/DDBJ whole genome shotgun (WGS) entry which is preliminary data.</text>
</comment>
<dbReference type="Proteomes" id="UP001489719">
    <property type="component" value="Unassembled WGS sequence"/>
</dbReference>
<accession>A0ACC3TSI2</accession>
<keyword evidence="2" id="KW-1185">Reference proteome</keyword>
<gene>
    <name evidence="1" type="ORF">V1517DRAFT_306691</name>
</gene>
<organism evidence="1 2">
    <name type="scientific">Lipomyces orientalis</name>
    <dbReference type="NCBI Taxonomy" id="1233043"/>
    <lineage>
        <taxon>Eukaryota</taxon>
        <taxon>Fungi</taxon>
        <taxon>Dikarya</taxon>
        <taxon>Ascomycota</taxon>
        <taxon>Saccharomycotina</taxon>
        <taxon>Lipomycetes</taxon>
        <taxon>Lipomycetales</taxon>
        <taxon>Lipomycetaceae</taxon>
        <taxon>Lipomyces</taxon>
    </lineage>
</organism>
<reference evidence="2" key="1">
    <citation type="journal article" date="2024" name="Front. Bioeng. Biotechnol.">
        <title>Genome-scale model development and genomic sequencing of the oleaginous clade Lipomyces.</title>
        <authorList>
            <person name="Czajka J.J."/>
            <person name="Han Y."/>
            <person name="Kim J."/>
            <person name="Mondo S.J."/>
            <person name="Hofstad B.A."/>
            <person name="Robles A."/>
            <person name="Haridas S."/>
            <person name="Riley R."/>
            <person name="LaButti K."/>
            <person name="Pangilinan J."/>
            <person name="Andreopoulos W."/>
            <person name="Lipzen A."/>
            <person name="Yan J."/>
            <person name="Wang M."/>
            <person name="Ng V."/>
            <person name="Grigoriev I.V."/>
            <person name="Spatafora J.W."/>
            <person name="Magnuson J.K."/>
            <person name="Baker S.E."/>
            <person name="Pomraning K.R."/>
        </authorList>
    </citation>
    <scope>NUCLEOTIDE SEQUENCE [LARGE SCALE GENOMIC DNA]</scope>
    <source>
        <strain evidence="2">CBS 10300</strain>
    </source>
</reference>
<name>A0ACC3TSI2_9ASCO</name>
<dbReference type="EMBL" id="MU970056">
    <property type="protein sequence ID" value="KAK9323876.1"/>
    <property type="molecule type" value="Genomic_DNA"/>
</dbReference>
<evidence type="ECO:0000313" key="1">
    <source>
        <dbReference type="EMBL" id="KAK9323876.1"/>
    </source>
</evidence>